<feature type="compositionally biased region" description="Basic and acidic residues" evidence="5">
    <location>
        <begin position="184"/>
        <end position="194"/>
    </location>
</feature>
<feature type="transmembrane region" description="Helical" evidence="6">
    <location>
        <begin position="777"/>
        <end position="795"/>
    </location>
</feature>
<feature type="transmembrane region" description="Helical" evidence="6">
    <location>
        <begin position="405"/>
        <end position="426"/>
    </location>
</feature>
<dbReference type="PROSITE" id="PS50801">
    <property type="entry name" value="STAS"/>
    <property type="match status" value="1"/>
</dbReference>
<evidence type="ECO:0000313" key="9">
    <source>
        <dbReference type="EMBL" id="KAK7737487.1"/>
    </source>
</evidence>
<keyword evidence="10" id="KW-1185">Reference proteome</keyword>
<evidence type="ECO:0000256" key="5">
    <source>
        <dbReference type="SAM" id="MobiDB-lite"/>
    </source>
</evidence>
<feature type="transmembrane region" description="Helical" evidence="6">
    <location>
        <begin position="315"/>
        <end position="335"/>
    </location>
</feature>
<keyword evidence="4 6" id="KW-0472">Membrane</keyword>
<dbReference type="Gene3D" id="3.30.750.24">
    <property type="entry name" value="STAS domain"/>
    <property type="match status" value="1"/>
</dbReference>
<dbReference type="SUPFAM" id="SSF51206">
    <property type="entry name" value="cAMP-binding domain-like"/>
    <property type="match status" value="1"/>
</dbReference>
<evidence type="ECO:0000256" key="1">
    <source>
        <dbReference type="ARBA" id="ARBA00004141"/>
    </source>
</evidence>
<dbReference type="InterPro" id="IPR002645">
    <property type="entry name" value="STAS_dom"/>
</dbReference>
<evidence type="ECO:0000256" key="3">
    <source>
        <dbReference type="ARBA" id="ARBA00022989"/>
    </source>
</evidence>
<reference evidence="9 10" key="1">
    <citation type="journal article" date="2023" name="PLoS ONE">
        <title>Cytospora paraplurivora sp. nov. isolated from orchards with fruit tree decline syndrome in Ontario, Canada.</title>
        <authorList>
            <person name="Ilyukhin E."/>
            <person name="Nguyen H.D.T."/>
            <person name="Castle A.J."/>
            <person name="Ellouze W."/>
        </authorList>
    </citation>
    <scope>NUCLEOTIDE SEQUENCE [LARGE SCALE GENOMIC DNA]</scope>
    <source>
        <strain evidence="9 10">FDS-564</strain>
    </source>
</reference>
<dbReference type="PROSITE" id="PS50042">
    <property type="entry name" value="CNMP_BINDING_3"/>
    <property type="match status" value="1"/>
</dbReference>
<dbReference type="Gene3D" id="2.60.120.10">
    <property type="entry name" value="Jelly Rolls"/>
    <property type="match status" value="1"/>
</dbReference>
<dbReference type="PANTHER" id="PTHR43310:SF4">
    <property type="entry name" value="AFR304WP"/>
    <property type="match status" value="1"/>
</dbReference>
<dbReference type="InterPro" id="IPR018490">
    <property type="entry name" value="cNMP-bd_dom_sf"/>
</dbReference>
<protein>
    <recommendedName>
        <fullName evidence="11">Cyclic nucleotide-binding domain-containing protein</fullName>
    </recommendedName>
</protein>
<feature type="transmembrane region" description="Helical" evidence="6">
    <location>
        <begin position="347"/>
        <end position="366"/>
    </location>
</feature>
<evidence type="ECO:0000259" key="7">
    <source>
        <dbReference type="PROSITE" id="PS50042"/>
    </source>
</evidence>
<evidence type="ECO:0000256" key="6">
    <source>
        <dbReference type="SAM" id="Phobius"/>
    </source>
</evidence>
<feature type="compositionally biased region" description="Acidic residues" evidence="5">
    <location>
        <begin position="127"/>
        <end position="136"/>
    </location>
</feature>
<feature type="compositionally biased region" description="Low complexity" evidence="5">
    <location>
        <begin position="25"/>
        <end position="37"/>
    </location>
</feature>
<organism evidence="9 10">
    <name type="scientific">Cytospora paraplurivora</name>
    <dbReference type="NCBI Taxonomy" id="2898453"/>
    <lineage>
        <taxon>Eukaryota</taxon>
        <taxon>Fungi</taxon>
        <taxon>Dikarya</taxon>
        <taxon>Ascomycota</taxon>
        <taxon>Pezizomycotina</taxon>
        <taxon>Sordariomycetes</taxon>
        <taxon>Sordariomycetidae</taxon>
        <taxon>Diaporthales</taxon>
        <taxon>Cytosporaceae</taxon>
        <taxon>Cytospora</taxon>
    </lineage>
</organism>
<dbReference type="InterPro" id="IPR036513">
    <property type="entry name" value="STAS_dom_sf"/>
</dbReference>
<dbReference type="FunFam" id="2.60.120.10:FF:000141">
    <property type="entry name" value="Sulfate transporter family protein"/>
    <property type="match status" value="1"/>
</dbReference>
<feature type="domain" description="STAS" evidence="8">
    <location>
        <begin position="778"/>
        <end position="890"/>
    </location>
</feature>
<proteinExistence type="predicted"/>
<dbReference type="SMART" id="SM00100">
    <property type="entry name" value="cNMP"/>
    <property type="match status" value="1"/>
</dbReference>
<feature type="transmembrane region" description="Helical" evidence="6">
    <location>
        <begin position="678"/>
        <end position="697"/>
    </location>
</feature>
<comment type="caution">
    <text evidence="9">The sequence shown here is derived from an EMBL/GenBank/DDBJ whole genome shotgun (WGS) entry which is preliminary data.</text>
</comment>
<feature type="domain" description="Cyclic nucleotide-binding" evidence="7">
    <location>
        <begin position="1001"/>
        <end position="1100"/>
    </location>
</feature>
<dbReference type="PANTHER" id="PTHR43310">
    <property type="entry name" value="SULFATE TRANSPORTER YBAR-RELATED"/>
    <property type="match status" value="1"/>
</dbReference>
<dbReference type="CDD" id="cd00038">
    <property type="entry name" value="CAP_ED"/>
    <property type="match status" value="1"/>
</dbReference>
<feature type="transmembrane region" description="Helical" evidence="6">
    <location>
        <begin position="433"/>
        <end position="457"/>
    </location>
</feature>
<evidence type="ECO:0000256" key="2">
    <source>
        <dbReference type="ARBA" id="ARBA00022692"/>
    </source>
</evidence>
<dbReference type="Pfam" id="PF00027">
    <property type="entry name" value="cNMP_binding"/>
    <property type="match status" value="1"/>
</dbReference>
<dbReference type="InterPro" id="IPR000595">
    <property type="entry name" value="cNMP-bd_dom"/>
</dbReference>
<name>A0AAN9YDC4_9PEZI</name>
<dbReference type="InterPro" id="IPR014710">
    <property type="entry name" value="RmlC-like_jellyroll"/>
</dbReference>
<dbReference type="SUPFAM" id="SSF52091">
    <property type="entry name" value="SpoIIaa-like"/>
    <property type="match status" value="1"/>
</dbReference>
<feature type="transmembrane region" description="Helical" evidence="6">
    <location>
        <begin position="709"/>
        <end position="740"/>
    </location>
</feature>
<keyword evidence="3 6" id="KW-1133">Transmembrane helix</keyword>
<feature type="transmembrane region" description="Helical" evidence="6">
    <location>
        <begin position="487"/>
        <end position="503"/>
    </location>
</feature>
<dbReference type="InterPro" id="IPR052706">
    <property type="entry name" value="Membrane-Transporter-like"/>
</dbReference>
<dbReference type="Pfam" id="PF01740">
    <property type="entry name" value="STAS"/>
    <property type="match status" value="1"/>
</dbReference>
<feature type="region of interest" description="Disordered" evidence="5">
    <location>
        <begin position="909"/>
        <end position="935"/>
    </location>
</feature>
<dbReference type="Proteomes" id="UP001320245">
    <property type="component" value="Unassembled WGS sequence"/>
</dbReference>
<evidence type="ECO:0000313" key="10">
    <source>
        <dbReference type="Proteomes" id="UP001320245"/>
    </source>
</evidence>
<dbReference type="GO" id="GO:0016020">
    <property type="term" value="C:membrane"/>
    <property type="evidence" value="ECO:0007669"/>
    <property type="project" value="UniProtKB-SubCell"/>
</dbReference>
<evidence type="ECO:0000259" key="8">
    <source>
        <dbReference type="PROSITE" id="PS50801"/>
    </source>
</evidence>
<gene>
    <name evidence="9" type="ORF">SLS53_006560</name>
</gene>
<dbReference type="InterPro" id="IPR011547">
    <property type="entry name" value="SLC26A/SulP_dom"/>
</dbReference>
<dbReference type="EMBL" id="JAJSPL020000029">
    <property type="protein sequence ID" value="KAK7737487.1"/>
    <property type="molecule type" value="Genomic_DNA"/>
</dbReference>
<dbReference type="CDD" id="cd07042">
    <property type="entry name" value="STAS_SulP_like_sulfate_transporter"/>
    <property type="match status" value="1"/>
</dbReference>
<comment type="subcellular location">
    <subcellularLocation>
        <location evidence="1">Membrane</location>
        <topology evidence="1">Multi-pass membrane protein</topology>
    </subcellularLocation>
</comment>
<keyword evidence="2 6" id="KW-0812">Transmembrane</keyword>
<feature type="transmembrane region" description="Helical" evidence="6">
    <location>
        <begin position="515"/>
        <end position="534"/>
    </location>
</feature>
<dbReference type="AlphaFoldDB" id="A0AAN9YDC4"/>
<feature type="compositionally biased region" description="Polar residues" evidence="5">
    <location>
        <begin position="913"/>
        <end position="926"/>
    </location>
</feature>
<feature type="region of interest" description="Disordered" evidence="5">
    <location>
        <begin position="1"/>
        <end position="59"/>
    </location>
</feature>
<evidence type="ECO:0000256" key="4">
    <source>
        <dbReference type="ARBA" id="ARBA00023136"/>
    </source>
</evidence>
<feature type="compositionally biased region" description="Polar residues" evidence="5">
    <location>
        <begin position="195"/>
        <end position="204"/>
    </location>
</feature>
<accession>A0AAN9YDC4</accession>
<evidence type="ECO:0008006" key="11">
    <source>
        <dbReference type="Google" id="ProtNLM"/>
    </source>
</evidence>
<sequence length="1117" mass="123543">MASPSTGFSAWRRRATSVTSQDRNTSTPTPAVTSPARARPRTIADAGAVSTSGSAAHREPIRSFVSGSVLDNPAPIDSAQYARSVREDTAELASYLLSDKNSRPSPNLLSRARSHSLQQTPESLLSGDDDDDEDDDSTIHAGRSSTTILELSEPPSPLEDEEAQGDEGPSMLANLLRRSPPESYQDHHIRDHRLPSQQDRTTADTPYEGRRRTGGHGKSQAWVPDDEIAAEEHTEITPLLRPVSQTSSDLQTEHGNVSDVDVESQKPHNSRNWLAQRLSRAKTGLQGFSKTARDPRGWNGKALLHTFVVDPVKTLPAVLVGLILNMLDALSYGMILFPLGNPIFERLGPAGISIFYVSTIVSQLVYSSGSIFKGGVGSELIEVVPFFHNMASTITGLVGEEKPDAVIATTIFCFSFSSLITGAVFFAMGSLKFGYLVGFIPRHILIGCIGGVGWFLVQTGLEVSARLEGSFHYDLETARLLFRPDTLPLWILPLGFAIILYFLTTWNKLKDNHYVLPTFICLEPAIFWFFVIVLDSLDAEPLRHKGWIFEAPPAGEPWWYFYTLFNFKLIHWEAVAQCIPAMLALTFFGVLHVPINVPALALQTGEDHADLDHELKLHGLSNFLSGCAGSIQNYLVYANSQFFIKSGGNRRLAGYLLAFFTAIVMVIGPVLIGFIPVMMVGTLIFVLGFELLLDALWDPRKKLNWLEYLTVVAIVLVMGTYDFVMGIGVGVLLAFVSLIFQTSRVSAIRATFTGEVVGSTVRRNPTQQHYLQKVGNLIYLIKLSGFLFFGTIVSVEETIRKLIEDEEFERRPIRYLILDLRQVVGLDYSAGEAFSTVSRLLAAKKIVLLLSGVDTDGPIGRDLRAVGLGTSSNGTQVIFSPNLNSALENCENELLRTFYASQEAVGASRDGDTSNLDVPNAGQNHDSAGVHDLNNSLLGSSPRRSHLHKAAQESLTQKEVARLSQWRNFKEPLRLMLQIFHDLSDKNEDFWMRGKAYFVRRQYRRGEILFHAGEPATGFYLVESGILRARYDLPQGVLNESIVAGTTCGELPFFSETERTATVAAERDCVVWLMDKENWDKLQKEEPDVARELLKLSLKLTSERMSSITSYVLTTAG</sequence>
<feature type="region of interest" description="Disordered" evidence="5">
    <location>
        <begin position="96"/>
        <end position="221"/>
    </location>
</feature>
<dbReference type="Pfam" id="PF00916">
    <property type="entry name" value="Sulfate_transp"/>
    <property type="match status" value="1"/>
</dbReference>
<feature type="transmembrane region" description="Helical" evidence="6">
    <location>
        <begin position="569"/>
        <end position="591"/>
    </location>
</feature>